<name>A0A1G1XUU1_9BACT</name>
<dbReference type="PANTHER" id="PTHR47354:SF8">
    <property type="entry name" value="1,2-PHENYLACETYL-COA EPOXIDASE, SUBUNIT E"/>
    <property type="match status" value="1"/>
</dbReference>
<evidence type="ECO:0000256" key="5">
    <source>
        <dbReference type="ARBA" id="ARBA00022714"/>
    </source>
</evidence>
<dbReference type="InterPro" id="IPR013112">
    <property type="entry name" value="FAD-bd_8"/>
</dbReference>
<dbReference type="SUPFAM" id="SSF63380">
    <property type="entry name" value="Riboflavin synthase domain-like"/>
    <property type="match status" value="1"/>
</dbReference>
<dbReference type="Proteomes" id="UP000178930">
    <property type="component" value="Unassembled WGS sequence"/>
</dbReference>
<dbReference type="GO" id="GO:0046872">
    <property type="term" value="F:metal ion binding"/>
    <property type="evidence" value="ECO:0007669"/>
    <property type="project" value="UniProtKB-KW"/>
</dbReference>
<dbReference type="GO" id="GO:0016020">
    <property type="term" value="C:membrane"/>
    <property type="evidence" value="ECO:0007669"/>
    <property type="project" value="UniProtKB-SubCell"/>
</dbReference>
<evidence type="ECO:0000256" key="6">
    <source>
        <dbReference type="ARBA" id="ARBA00022723"/>
    </source>
</evidence>
<evidence type="ECO:0000256" key="4">
    <source>
        <dbReference type="ARBA" id="ARBA00022692"/>
    </source>
</evidence>
<dbReference type="EMBL" id="MHIB01000028">
    <property type="protein sequence ID" value="OGY43865.1"/>
    <property type="molecule type" value="Genomic_DNA"/>
</dbReference>
<feature type="transmembrane region" description="Helical" evidence="13">
    <location>
        <begin position="123"/>
        <end position="142"/>
    </location>
</feature>
<accession>A0A1G1XUU1</accession>
<dbReference type="InterPro" id="IPR017938">
    <property type="entry name" value="Riboflavin_synthase-like_b-brl"/>
</dbReference>
<comment type="caution">
    <text evidence="15">The sequence shown here is derived from an EMBL/GenBank/DDBJ whole genome shotgun (WGS) entry which is preliminary data.</text>
</comment>
<evidence type="ECO:0000256" key="12">
    <source>
        <dbReference type="ARBA" id="ARBA00023136"/>
    </source>
</evidence>
<evidence type="ECO:0000256" key="10">
    <source>
        <dbReference type="ARBA" id="ARBA00023004"/>
    </source>
</evidence>
<evidence type="ECO:0000313" key="16">
    <source>
        <dbReference type="Proteomes" id="UP000178930"/>
    </source>
</evidence>
<keyword evidence="4 13" id="KW-0812">Transmembrane</keyword>
<keyword evidence="3" id="KW-0285">Flavoprotein</keyword>
<evidence type="ECO:0000259" key="14">
    <source>
        <dbReference type="PROSITE" id="PS51384"/>
    </source>
</evidence>
<keyword evidence="9" id="KW-0560">Oxidoreductase</keyword>
<keyword evidence="12 13" id="KW-0472">Membrane</keyword>
<dbReference type="InterPro" id="IPR039261">
    <property type="entry name" value="FNR_nucleotide-bd"/>
</dbReference>
<dbReference type="PROSITE" id="PS51384">
    <property type="entry name" value="FAD_FR"/>
    <property type="match status" value="1"/>
</dbReference>
<comment type="cofactor">
    <cofactor evidence="1">
        <name>FAD</name>
        <dbReference type="ChEBI" id="CHEBI:57692"/>
    </cofactor>
</comment>
<proteinExistence type="predicted"/>
<dbReference type="PRINTS" id="PR00371">
    <property type="entry name" value="FPNCR"/>
</dbReference>
<dbReference type="GO" id="GO:0050660">
    <property type="term" value="F:flavin adenine dinucleotide binding"/>
    <property type="evidence" value="ECO:0007669"/>
    <property type="project" value="TreeGrafter"/>
</dbReference>
<comment type="subcellular location">
    <subcellularLocation>
        <location evidence="2">Membrane</location>
        <topology evidence="2">Multi-pass membrane protein</topology>
    </subcellularLocation>
</comment>
<dbReference type="InterPro" id="IPR017927">
    <property type="entry name" value="FAD-bd_FR_type"/>
</dbReference>
<dbReference type="Pfam" id="PF01794">
    <property type="entry name" value="Ferric_reduct"/>
    <property type="match status" value="1"/>
</dbReference>
<dbReference type="InterPro" id="IPR001433">
    <property type="entry name" value="OxRdtase_FAD/NAD-bd"/>
</dbReference>
<dbReference type="Gene3D" id="3.40.50.80">
    <property type="entry name" value="Nucleotide-binding domain of ferredoxin-NADP reductase (FNR) module"/>
    <property type="match status" value="1"/>
</dbReference>
<dbReference type="Pfam" id="PF08022">
    <property type="entry name" value="FAD_binding_8"/>
    <property type="match status" value="1"/>
</dbReference>
<dbReference type="SUPFAM" id="SSF52343">
    <property type="entry name" value="Ferredoxin reductase-like, C-terminal NADP-linked domain"/>
    <property type="match status" value="1"/>
</dbReference>
<evidence type="ECO:0000256" key="11">
    <source>
        <dbReference type="ARBA" id="ARBA00023014"/>
    </source>
</evidence>
<evidence type="ECO:0000256" key="13">
    <source>
        <dbReference type="SAM" id="Phobius"/>
    </source>
</evidence>
<sequence length="441" mass="52197">MKMKKIFWHTLLWLNWGIIFWFWWTNSGKLISPNLADMAIVFGRLAGLVAAYMILLQFFFMGRLPFLERVFGLDKLAKIHKKNGKWGFYFLILHPILLVWGYSRLAKISLVDQFLDFFFNYPHVYLAVIGLILFIIVVISSIKISRSRLRYEWWYFVHLIAYLAVFTSFWHQIRVGTDLLSSQIFYWYWIWLYLFVFANHLIFRFVRPIYNFFRHQFYVIDVVRETYQAVSIYIGGKNLDRFQIHPGQFMIFRFLAKKFWWQAHPFSLSILPEGKQLRITVKALGDFTAQISDLKIGTRILIDGPYGVFTDLFCVSPKVLLLAGGIGITPIRSLFEQMVKKGRDVSLLYLNKTQKDIVFKDELEIIAQHYGGRVKHIISEEPDFSGEKGRIDQEKIQRLAPDYLSREIYLCGPIPMMDATLKILQELGIPRRQIRYEKFEL</sequence>
<evidence type="ECO:0000256" key="9">
    <source>
        <dbReference type="ARBA" id="ARBA00023002"/>
    </source>
</evidence>
<dbReference type="Pfam" id="PF00175">
    <property type="entry name" value="NAD_binding_1"/>
    <property type="match status" value="1"/>
</dbReference>
<keyword evidence="8 13" id="KW-1133">Transmembrane helix</keyword>
<gene>
    <name evidence="15" type="ORF">A2729_05285</name>
</gene>
<dbReference type="Gene3D" id="2.40.30.10">
    <property type="entry name" value="Translation factors"/>
    <property type="match status" value="1"/>
</dbReference>
<evidence type="ECO:0000256" key="7">
    <source>
        <dbReference type="ARBA" id="ARBA00022827"/>
    </source>
</evidence>
<keyword evidence="10" id="KW-0408">Iron</keyword>
<keyword evidence="11" id="KW-0411">Iron-sulfur</keyword>
<protein>
    <recommendedName>
        <fullName evidence="14">FAD-binding FR-type domain-containing protein</fullName>
    </recommendedName>
</protein>
<feature type="transmembrane region" description="Helical" evidence="13">
    <location>
        <begin position="45"/>
        <end position="66"/>
    </location>
</feature>
<evidence type="ECO:0000256" key="1">
    <source>
        <dbReference type="ARBA" id="ARBA00001974"/>
    </source>
</evidence>
<dbReference type="GO" id="GO:0016491">
    <property type="term" value="F:oxidoreductase activity"/>
    <property type="evidence" value="ECO:0007669"/>
    <property type="project" value="UniProtKB-KW"/>
</dbReference>
<keyword evidence="5" id="KW-0001">2Fe-2S</keyword>
<reference evidence="15 16" key="1">
    <citation type="journal article" date="2016" name="Nat. Commun.">
        <title>Thousands of microbial genomes shed light on interconnected biogeochemical processes in an aquifer system.</title>
        <authorList>
            <person name="Anantharaman K."/>
            <person name="Brown C.T."/>
            <person name="Hug L.A."/>
            <person name="Sharon I."/>
            <person name="Castelle C.J."/>
            <person name="Probst A.J."/>
            <person name="Thomas B.C."/>
            <person name="Singh A."/>
            <person name="Wilkins M.J."/>
            <person name="Karaoz U."/>
            <person name="Brodie E.L."/>
            <person name="Williams K.H."/>
            <person name="Hubbard S.S."/>
            <person name="Banfield J.F."/>
        </authorList>
    </citation>
    <scope>NUCLEOTIDE SEQUENCE [LARGE SCALE GENOMIC DNA]</scope>
</reference>
<dbReference type="InterPro" id="IPR050415">
    <property type="entry name" value="MRET"/>
</dbReference>
<feature type="transmembrane region" description="Helical" evidence="13">
    <location>
        <begin position="154"/>
        <end position="173"/>
    </location>
</feature>
<dbReference type="PANTHER" id="PTHR47354">
    <property type="entry name" value="NADH OXIDOREDUCTASE HCR"/>
    <property type="match status" value="1"/>
</dbReference>
<feature type="transmembrane region" description="Helical" evidence="13">
    <location>
        <begin position="185"/>
        <end position="206"/>
    </location>
</feature>
<keyword evidence="7" id="KW-0274">FAD</keyword>
<dbReference type="PRINTS" id="PR00410">
    <property type="entry name" value="PHEHYDRXLASE"/>
</dbReference>
<feature type="transmembrane region" description="Helical" evidence="13">
    <location>
        <begin position="86"/>
        <end position="103"/>
    </location>
</feature>
<feature type="domain" description="FAD-binding FR-type" evidence="14">
    <location>
        <begin position="212"/>
        <end position="312"/>
    </location>
</feature>
<dbReference type="CDD" id="cd06198">
    <property type="entry name" value="FNR_like_3"/>
    <property type="match status" value="1"/>
</dbReference>
<evidence type="ECO:0000256" key="3">
    <source>
        <dbReference type="ARBA" id="ARBA00022630"/>
    </source>
</evidence>
<evidence type="ECO:0000256" key="8">
    <source>
        <dbReference type="ARBA" id="ARBA00022989"/>
    </source>
</evidence>
<dbReference type="STRING" id="1797532.A2729_05285"/>
<organism evidence="15 16">
    <name type="scientific">Candidatus Buchananbacteria bacterium RIFCSPHIGHO2_01_FULL_39_14</name>
    <dbReference type="NCBI Taxonomy" id="1797532"/>
    <lineage>
        <taxon>Bacteria</taxon>
        <taxon>Candidatus Buchananiibacteriota</taxon>
    </lineage>
</organism>
<keyword evidence="6" id="KW-0479">Metal-binding</keyword>
<dbReference type="InterPro" id="IPR001709">
    <property type="entry name" value="Flavoprot_Pyr_Nucl_cyt_Rdtase"/>
</dbReference>
<dbReference type="InterPro" id="IPR013130">
    <property type="entry name" value="Fe3_Rdtase_TM_dom"/>
</dbReference>
<dbReference type="AlphaFoldDB" id="A0A1G1XUU1"/>
<evidence type="ECO:0000256" key="2">
    <source>
        <dbReference type="ARBA" id="ARBA00004141"/>
    </source>
</evidence>
<evidence type="ECO:0000313" key="15">
    <source>
        <dbReference type="EMBL" id="OGY43865.1"/>
    </source>
</evidence>
<dbReference type="GO" id="GO:0051537">
    <property type="term" value="F:2 iron, 2 sulfur cluster binding"/>
    <property type="evidence" value="ECO:0007669"/>
    <property type="project" value="UniProtKB-KW"/>
</dbReference>
<feature type="transmembrane region" description="Helical" evidence="13">
    <location>
        <begin position="7"/>
        <end position="25"/>
    </location>
</feature>